<keyword evidence="7" id="KW-1185">Reference proteome</keyword>
<dbReference type="OrthoDB" id="419734at2759"/>
<dbReference type="AlphaFoldDB" id="A0A0B1SJN3"/>
<evidence type="ECO:0000313" key="6">
    <source>
        <dbReference type="EMBL" id="KHJ84086.1"/>
    </source>
</evidence>
<name>A0A0B1SJN3_OESDE</name>
<feature type="transmembrane region" description="Helical" evidence="5">
    <location>
        <begin position="181"/>
        <end position="199"/>
    </location>
</feature>
<organism evidence="6 7">
    <name type="scientific">Oesophagostomum dentatum</name>
    <name type="common">Nodular worm</name>
    <dbReference type="NCBI Taxonomy" id="61180"/>
    <lineage>
        <taxon>Eukaryota</taxon>
        <taxon>Metazoa</taxon>
        <taxon>Ecdysozoa</taxon>
        <taxon>Nematoda</taxon>
        <taxon>Chromadorea</taxon>
        <taxon>Rhabditida</taxon>
        <taxon>Rhabditina</taxon>
        <taxon>Rhabditomorpha</taxon>
        <taxon>Strongyloidea</taxon>
        <taxon>Strongylidae</taxon>
        <taxon>Oesophagostomum</taxon>
    </lineage>
</organism>
<comment type="subcellular location">
    <subcellularLocation>
        <location evidence="1">Membrane</location>
        <topology evidence="1">Multi-pass membrane protein</topology>
    </subcellularLocation>
</comment>
<feature type="transmembrane region" description="Helical" evidence="5">
    <location>
        <begin position="61"/>
        <end position="86"/>
    </location>
</feature>
<feature type="transmembrane region" description="Helical" evidence="5">
    <location>
        <begin position="12"/>
        <end position="30"/>
    </location>
</feature>
<dbReference type="InterPro" id="IPR036259">
    <property type="entry name" value="MFS_trans_sf"/>
</dbReference>
<dbReference type="EMBL" id="KN570209">
    <property type="protein sequence ID" value="KHJ84086.1"/>
    <property type="molecule type" value="Genomic_DNA"/>
</dbReference>
<keyword evidence="4 5" id="KW-0472">Membrane</keyword>
<feature type="transmembrane region" description="Helical" evidence="5">
    <location>
        <begin position="93"/>
        <end position="113"/>
    </location>
</feature>
<feature type="transmembrane region" description="Helical" evidence="5">
    <location>
        <begin position="119"/>
        <end position="140"/>
    </location>
</feature>
<dbReference type="Gene3D" id="1.20.1250.20">
    <property type="entry name" value="MFS general substrate transporter like domains"/>
    <property type="match status" value="1"/>
</dbReference>
<sequence>MEVLTEKRPGWTRCCLIMSLMFVMVEFLALGNNRSNSFNLDTSLLFLLVKKQPFSWSDKTFGYFTLTRGVLFSLGMVICPLLLTLVHWLGKDSLMIVIGIAASAASFFMLAQAKTTVEIFLTSGFAIFCGGIPTGYRSFLPRMVPKEQTARLLTICSIIMAFCPMLSTLIFNSIYNATLEWWPGFAFFVGGLLQLFVVFGQGGVHMLMRPQWLEEKRLKAQMSR</sequence>
<evidence type="ECO:0000256" key="3">
    <source>
        <dbReference type="ARBA" id="ARBA00022989"/>
    </source>
</evidence>
<dbReference type="PANTHER" id="PTHR23507:SF6">
    <property type="entry name" value="PROTON-COUPLED FOLATE TRANSPORTER"/>
    <property type="match status" value="1"/>
</dbReference>
<evidence type="ECO:0000256" key="1">
    <source>
        <dbReference type="ARBA" id="ARBA00004141"/>
    </source>
</evidence>
<feature type="transmembrane region" description="Helical" evidence="5">
    <location>
        <begin position="152"/>
        <end position="175"/>
    </location>
</feature>
<dbReference type="GO" id="GO:0016020">
    <property type="term" value="C:membrane"/>
    <property type="evidence" value="ECO:0007669"/>
    <property type="project" value="UniProtKB-SubCell"/>
</dbReference>
<dbReference type="PANTHER" id="PTHR23507">
    <property type="entry name" value="ZGC:174356"/>
    <property type="match status" value="1"/>
</dbReference>
<dbReference type="Proteomes" id="UP000053660">
    <property type="component" value="Unassembled WGS sequence"/>
</dbReference>
<protein>
    <recommendedName>
        <fullName evidence="8">Major facilitator superfamily (MFS) profile domain-containing protein</fullName>
    </recommendedName>
</protein>
<keyword evidence="2 5" id="KW-0812">Transmembrane</keyword>
<proteinExistence type="predicted"/>
<accession>A0A0B1SJN3</accession>
<evidence type="ECO:0000256" key="2">
    <source>
        <dbReference type="ARBA" id="ARBA00022692"/>
    </source>
</evidence>
<evidence type="ECO:0000256" key="4">
    <source>
        <dbReference type="ARBA" id="ARBA00023136"/>
    </source>
</evidence>
<gene>
    <name evidence="6" type="ORF">OESDEN_16204</name>
</gene>
<evidence type="ECO:0000256" key="5">
    <source>
        <dbReference type="SAM" id="Phobius"/>
    </source>
</evidence>
<dbReference type="SUPFAM" id="SSF103473">
    <property type="entry name" value="MFS general substrate transporter"/>
    <property type="match status" value="1"/>
</dbReference>
<dbReference type="GO" id="GO:0022857">
    <property type="term" value="F:transmembrane transporter activity"/>
    <property type="evidence" value="ECO:0007669"/>
    <property type="project" value="TreeGrafter"/>
</dbReference>
<keyword evidence="3 5" id="KW-1133">Transmembrane helix</keyword>
<feature type="non-terminal residue" evidence="6">
    <location>
        <position position="224"/>
    </location>
</feature>
<reference evidence="6 7" key="1">
    <citation type="submission" date="2014-03" db="EMBL/GenBank/DDBJ databases">
        <title>Draft genome of the hookworm Oesophagostomum dentatum.</title>
        <authorList>
            <person name="Mitreva M."/>
        </authorList>
    </citation>
    <scope>NUCLEOTIDE SEQUENCE [LARGE SCALE GENOMIC DNA]</scope>
    <source>
        <strain evidence="6 7">OD-Hann</strain>
    </source>
</reference>
<evidence type="ECO:0000313" key="7">
    <source>
        <dbReference type="Proteomes" id="UP000053660"/>
    </source>
</evidence>
<evidence type="ECO:0008006" key="8">
    <source>
        <dbReference type="Google" id="ProtNLM"/>
    </source>
</evidence>